<dbReference type="AlphaFoldDB" id="A0AAN6WI94"/>
<accession>A0AAN6WI94</accession>
<feature type="transmembrane region" description="Helical" evidence="7">
    <location>
        <begin position="52"/>
        <end position="75"/>
    </location>
</feature>
<reference evidence="9" key="2">
    <citation type="submission" date="2023-05" db="EMBL/GenBank/DDBJ databases">
        <authorList>
            <consortium name="Lawrence Berkeley National Laboratory"/>
            <person name="Steindorff A."/>
            <person name="Hensen N."/>
            <person name="Bonometti L."/>
            <person name="Westerberg I."/>
            <person name="Brannstrom I.O."/>
            <person name="Guillou S."/>
            <person name="Cros-Aarteil S."/>
            <person name="Calhoun S."/>
            <person name="Haridas S."/>
            <person name="Kuo A."/>
            <person name="Mondo S."/>
            <person name="Pangilinan J."/>
            <person name="Riley R."/>
            <person name="Labutti K."/>
            <person name="Andreopoulos B."/>
            <person name="Lipzen A."/>
            <person name="Chen C."/>
            <person name="Yanf M."/>
            <person name="Daum C."/>
            <person name="Ng V."/>
            <person name="Clum A."/>
            <person name="Ohm R."/>
            <person name="Martin F."/>
            <person name="Silar P."/>
            <person name="Natvig D."/>
            <person name="Lalanne C."/>
            <person name="Gautier V."/>
            <person name="Ament-Velasquez S.L."/>
            <person name="Kruys A."/>
            <person name="Hutchinson M.I."/>
            <person name="Powell A.J."/>
            <person name="Barry K."/>
            <person name="Miller A.N."/>
            <person name="Grigoriev I.V."/>
            <person name="Debuchy R."/>
            <person name="Gladieux P."/>
            <person name="Thoren M.H."/>
            <person name="Johannesson H."/>
        </authorList>
    </citation>
    <scope>NUCLEOTIDE SEQUENCE</scope>
    <source>
        <strain evidence="9">PSN309</strain>
    </source>
</reference>
<feature type="region of interest" description="Disordered" evidence="6">
    <location>
        <begin position="465"/>
        <end position="494"/>
    </location>
</feature>
<keyword evidence="10" id="KW-1185">Reference proteome</keyword>
<feature type="transmembrane region" description="Helical" evidence="7">
    <location>
        <begin position="172"/>
        <end position="196"/>
    </location>
</feature>
<dbReference type="InterPro" id="IPR049326">
    <property type="entry name" value="Rhodopsin_dom_fungi"/>
</dbReference>
<dbReference type="GO" id="GO:0016020">
    <property type="term" value="C:membrane"/>
    <property type="evidence" value="ECO:0007669"/>
    <property type="project" value="UniProtKB-SubCell"/>
</dbReference>
<evidence type="ECO:0000256" key="1">
    <source>
        <dbReference type="ARBA" id="ARBA00004141"/>
    </source>
</evidence>
<comment type="subcellular location">
    <subcellularLocation>
        <location evidence="1">Membrane</location>
        <topology evidence="1">Multi-pass membrane protein</topology>
    </subcellularLocation>
</comment>
<feature type="transmembrane region" description="Helical" evidence="7">
    <location>
        <begin position="248"/>
        <end position="267"/>
    </location>
</feature>
<dbReference type="PANTHER" id="PTHR33048">
    <property type="entry name" value="PTH11-LIKE INTEGRAL MEMBRANE PROTEIN (AFU_ORTHOLOGUE AFUA_5G11245)"/>
    <property type="match status" value="1"/>
</dbReference>
<feature type="transmembrane region" description="Helical" evidence="7">
    <location>
        <begin position="137"/>
        <end position="160"/>
    </location>
</feature>
<evidence type="ECO:0000256" key="6">
    <source>
        <dbReference type="SAM" id="MobiDB-lite"/>
    </source>
</evidence>
<evidence type="ECO:0000256" key="7">
    <source>
        <dbReference type="SAM" id="Phobius"/>
    </source>
</evidence>
<proteinExistence type="inferred from homology"/>
<evidence type="ECO:0000256" key="3">
    <source>
        <dbReference type="ARBA" id="ARBA00022989"/>
    </source>
</evidence>
<name>A0AAN6WI94_9PEZI</name>
<comment type="caution">
    <text evidence="9">The sequence shown here is derived from an EMBL/GenBank/DDBJ whole genome shotgun (WGS) entry which is preliminary data.</text>
</comment>
<organism evidence="9 10">
    <name type="scientific">Podospora australis</name>
    <dbReference type="NCBI Taxonomy" id="1536484"/>
    <lineage>
        <taxon>Eukaryota</taxon>
        <taxon>Fungi</taxon>
        <taxon>Dikarya</taxon>
        <taxon>Ascomycota</taxon>
        <taxon>Pezizomycotina</taxon>
        <taxon>Sordariomycetes</taxon>
        <taxon>Sordariomycetidae</taxon>
        <taxon>Sordariales</taxon>
        <taxon>Podosporaceae</taxon>
        <taxon>Podospora</taxon>
    </lineage>
</organism>
<evidence type="ECO:0000256" key="5">
    <source>
        <dbReference type="ARBA" id="ARBA00038359"/>
    </source>
</evidence>
<feature type="domain" description="Rhodopsin" evidence="8">
    <location>
        <begin position="36"/>
        <end position="271"/>
    </location>
</feature>
<evidence type="ECO:0000313" key="10">
    <source>
        <dbReference type="Proteomes" id="UP001302126"/>
    </source>
</evidence>
<dbReference type="InterPro" id="IPR052337">
    <property type="entry name" value="SAT4-like"/>
</dbReference>
<reference evidence="9" key="1">
    <citation type="journal article" date="2023" name="Mol. Phylogenet. Evol.">
        <title>Genome-scale phylogeny and comparative genomics of the fungal order Sordariales.</title>
        <authorList>
            <person name="Hensen N."/>
            <person name="Bonometti L."/>
            <person name="Westerberg I."/>
            <person name="Brannstrom I.O."/>
            <person name="Guillou S."/>
            <person name="Cros-Aarteil S."/>
            <person name="Calhoun S."/>
            <person name="Haridas S."/>
            <person name="Kuo A."/>
            <person name="Mondo S."/>
            <person name="Pangilinan J."/>
            <person name="Riley R."/>
            <person name="LaButti K."/>
            <person name="Andreopoulos B."/>
            <person name="Lipzen A."/>
            <person name="Chen C."/>
            <person name="Yan M."/>
            <person name="Daum C."/>
            <person name="Ng V."/>
            <person name="Clum A."/>
            <person name="Steindorff A."/>
            <person name="Ohm R.A."/>
            <person name="Martin F."/>
            <person name="Silar P."/>
            <person name="Natvig D.O."/>
            <person name="Lalanne C."/>
            <person name="Gautier V."/>
            <person name="Ament-Velasquez S.L."/>
            <person name="Kruys A."/>
            <person name="Hutchinson M.I."/>
            <person name="Powell A.J."/>
            <person name="Barry K."/>
            <person name="Miller A.N."/>
            <person name="Grigoriev I.V."/>
            <person name="Debuchy R."/>
            <person name="Gladieux P."/>
            <person name="Hiltunen Thoren M."/>
            <person name="Johannesson H."/>
        </authorList>
    </citation>
    <scope>NUCLEOTIDE SEQUENCE</scope>
    <source>
        <strain evidence="9">PSN309</strain>
    </source>
</reference>
<evidence type="ECO:0000259" key="8">
    <source>
        <dbReference type="Pfam" id="PF20684"/>
    </source>
</evidence>
<dbReference type="EMBL" id="MU864679">
    <property type="protein sequence ID" value="KAK4182336.1"/>
    <property type="molecule type" value="Genomic_DNA"/>
</dbReference>
<feature type="transmembrane region" description="Helical" evidence="7">
    <location>
        <begin position="95"/>
        <end position="116"/>
    </location>
</feature>
<comment type="similarity">
    <text evidence="5">Belongs to the SAT4 family.</text>
</comment>
<feature type="transmembrane region" description="Helical" evidence="7">
    <location>
        <begin position="20"/>
        <end position="40"/>
    </location>
</feature>
<protein>
    <recommendedName>
        <fullName evidence="8">Rhodopsin domain-containing protein</fullName>
    </recommendedName>
</protein>
<keyword evidence="4 7" id="KW-0472">Membrane</keyword>
<feature type="transmembrane region" description="Helical" evidence="7">
    <location>
        <begin position="208"/>
        <end position="228"/>
    </location>
</feature>
<evidence type="ECO:0000256" key="2">
    <source>
        <dbReference type="ARBA" id="ARBA00022692"/>
    </source>
</evidence>
<gene>
    <name evidence="9" type="ORF">QBC35DRAFT_445315</name>
</gene>
<evidence type="ECO:0000313" key="9">
    <source>
        <dbReference type="EMBL" id="KAK4182336.1"/>
    </source>
</evidence>
<evidence type="ECO:0000256" key="4">
    <source>
        <dbReference type="ARBA" id="ARBA00023136"/>
    </source>
</evidence>
<dbReference type="PANTHER" id="PTHR33048:SF47">
    <property type="entry name" value="INTEGRAL MEMBRANE PROTEIN-RELATED"/>
    <property type="match status" value="1"/>
</dbReference>
<feature type="compositionally biased region" description="Basic and acidic residues" evidence="6">
    <location>
        <begin position="468"/>
        <end position="479"/>
    </location>
</feature>
<keyword evidence="2 7" id="KW-0812">Transmembrane</keyword>
<dbReference type="Proteomes" id="UP001302126">
    <property type="component" value="Unassembled WGS sequence"/>
</dbReference>
<sequence>MPGPSPNPALDGESRVGEIIAILSVASILSTIAVALRCYSRAVILRSFGLDDAIIIPAQILTIATALAIGLEAKYGLGKHIWMMPEHHFFPYMKSFYSSIIVYNVGVSLAKISILLQYKRIFSHTILRQIIKFGLGFLVAWTITLCFLLPMACMPVAAFWDPEVKGFCLDNATIWYTMAGVNVVTDFAIFTMPIPVIHALQLPVAQRAMLFVVFTLGVFPCAVSIYRIRTLHAAAKSTDPTWDNVGAATFSFLELSVGVMAICLPTIKPVLVLFMPRIFGSVFNSSRGGNGHSGAAGGGGYTAHTTEGRRASRIPSYLGTSASGRRESMFKRNSTLVQLRESDSTEGLRGLGGIGGIGLGLGGQTPPRSRMEYDLDLEAGGLDDTSLGQQQGGTHVHERLNSLPGGARRYSVSVVAGGGWEDQDTEREMYHRGHGGGEKSLGVVHTTTVVTQQVSFAAFAMPTPATEGVDRETEMDRVRSLSPKSRGSKETRGL</sequence>
<dbReference type="Pfam" id="PF20684">
    <property type="entry name" value="Fung_rhodopsin"/>
    <property type="match status" value="1"/>
</dbReference>
<keyword evidence="3 7" id="KW-1133">Transmembrane helix</keyword>